<dbReference type="RefSeq" id="WP_188779189.1">
    <property type="nucleotide sequence ID" value="NZ_BMKQ01000001.1"/>
</dbReference>
<dbReference type="AlphaFoldDB" id="A0A917BG95"/>
<accession>A0A917BG95</accession>
<protein>
    <submittedName>
        <fullName evidence="2">Uncharacterized protein</fullName>
    </submittedName>
</protein>
<feature type="compositionally biased region" description="Low complexity" evidence="1">
    <location>
        <begin position="229"/>
        <end position="240"/>
    </location>
</feature>
<name>A0A917BG95_9ACTN</name>
<evidence type="ECO:0000313" key="3">
    <source>
        <dbReference type="Proteomes" id="UP000649179"/>
    </source>
</evidence>
<dbReference type="Proteomes" id="UP000649179">
    <property type="component" value="Unassembled WGS sequence"/>
</dbReference>
<comment type="caution">
    <text evidence="2">The sequence shown here is derived from an EMBL/GenBank/DDBJ whole genome shotgun (WGS) entry which is preliminary data.</text>
</comment>
<gene>
    <name evidence="2" type="ORF">GCM10011519_14690</name>
</gene>
<keyword evidence="3" id="KW-1185">Reference proteome</keyword>
<evidence type="ECO:0000313" key="2">
    <source>
        <dbReference type="EMBL" id="GGF41918.1"/>
    </source>
</evidence>
<proteinExistence type="predicted"/>
<sequence length="249" mass="26551">MTTSSRSPWSLFARTEPSVGPVPDTVPVLSRGRHRSARKGACFMEMASWLAGEKWSDHPACTHALLATTARSVNDHVGDDARARIVPLIPDVIGLRPTAPRLDAEIARDAALLALPVASASRQRVAAVGLLRCRQTLNLLDGLPLDDMDAETAAALDLVPAARDWARRFSVIGETGRDSFAKRGAPAIVHSAVVAIAQSTARDPDTMLVGLLERTIERCRAAVEQEGQAASAASSASTSTPVRERLPLR</sequence>
<organism evidence="2 3">
    <name type="scientific">Marmoricola endophyticus</name>
    <dbReference type="NCBI Taxonomy" id="2040280"/>
    <lineage>
        <taxon>Bacteria</taxon>
        <taxon>Bacillati</taxon>
        <taxon>Actinomycetota</taxon>
        <taxon>Actinomycetes</taxon>
        <taxon>Propionibacteriales</taxon>
        <taxon>Nocardioidaceae</taxon>
        <taxon>Marmoricola</taxon>
    </lineage>
</organism>
<reference evidence="2" key="1">
    <citation type="journal article" date="2014" name="Int. J. Syst. Evol. Microbiol.">
        <title>Complete genome sequence of Corynebacterium casei LMG S-19264T (=DSM 44701T), isolated from a smear-ripened cheese.</title>
        <authorList>
            <consortium name="US DOE Joint Genome Institute (JGI-PGF)"/>
            <person name="Walter F."/>
            <person name="Albersmeier A."/>
            <person name="Kalinowski J."/>
            <person name="Ruckert C."/>
        </authorList>
    </citation>
    <scope>NUCLEOTIDE SEQUENCE</scope>
    <source>
        <strain evidence="2">CGMCC 1.16067</strain>
    </source>
</reference>
<evidence type="ECO:0000256" key="1">
    <source>
        <dbReference type="SAM" id="MobiDB-lite"/>
    </source>
</evidence>
<reference evidence="2" key="2">
    <citation type="submission" date="2020-09" db="EMBL/GenBank/DDBJ databases">
        <authorList>
            <person name="Sun Q."/>
            <person name="Zhou Y."/>
        </authorList>
    </citation>
    <scope>NUCLEOTIDE SEQUENCE</scope>
    <source>
        <strain evidence="2">CGMCC 1.16067</strain>
    </source>
</reference>
<dbReference type="EMBL" id="BMKQ01000001">
    <property type="protein sequence ID" value="GGF41918.1"/>
    <property type="molecule type" value="Genomic_DNA"/>
</dbReference>
<feature type="region of interest" description="Disordered" evidence="1">
    <location>
        <begin position="227"/>
        <end position="249"/>
    </location>
</feature>